<dbReference type="EMBL" id="GECZ01027994">
    <property type="protein sequence ID" value="JAS41775.1"/>
    <property type="molecule type" value="Transcribed_RNA"/>
</dbReference>
<keyword evidence="1" id="KW-0175">Coiled coil</keyword>
<reference evidence="3" key="1">
    <citation type="submission" date="2015-11" db="EMBL/GenBank/DDBJ databases">
        <title>De novo transcriptome assembly of four potential Pierce s Disease insect vectors from Arizona vineyards.</title>
        <authorList>
            <person name="Tassone E.E."/>
        </authorList>
    </citation>
    <scope>NUCLEOTIDE SEQUENCE</scope>
</reference>
<feature type="coiled-coil region" evidence="1">
    <location>
        <begin position="63"/>
        <end position="178"/>
    </location>
</feature>
<protein>
    <submittedName>
        <fullName evidence="3">Uncharacterized protein</fullName>
    </submittedName>
</protein>
<sequence>KLPTISVSQDNANQSLVLAPISSPRNKTSNNSITALENSLFENDLLQDSVSEEDKLTMAATIGSALLEENRQLKEQISILESKLTSTQCKLASSEAKIEELTEEEDKYNRRIESLTQELAELQSQIQKEKQKNLEIQNIFEAHDQRQEHLIGDQSIKIKNLETQISLLNTNAMHLKDSGTLETRSKVETGTQTTECHASPEIKFKSPPNIVLELAQMKARQDNLETTITRLKNQLNPQPNVSQRPVLHEQSTQTAITPTQTISRYPKSTPKTFFNRSSLH</sequence>
<name>A0A1B6EUU9_9HEMI</name>
<feature type="region of interest" description="Disordered" evidence="2">
    <location>
        <begin position="235"/>
        <end position="258"/>
    </location>
</feature>
<proteinExistence type="predicted"/>
<organism evidence="3">
    <name type="scientific">Cuerna arida</name>
    <dbReference type="NCBI Taxonomy" id="1464854"/>
    <lineage>
        <taxon>Eukaryota</taxon>
        <taxon>Metazoa</taxon>
        <taxon>Ecdysozoa</taxon>
        <taxon>Arthropoda</taxon>
        <taxon>Hexapoda</taxon>
        <taxon>Insecta</taxon>
        <taxon>Pterygota</taxon>
        <taxon>Neoptera</taxon>
        <taxon>Paraneoptera</taxon>
        <taxon>Hemiptera</taxon>
        <taxon>Auchenorrhyncha</taxon>
        <taxon>Membracoidea</taxon>
        <taxon>Cicadellidae</taxon>
        <taxon>Cicadellinae</taxon>
        <taxon>Proconiini</taxon>
        <taxon>Cuerna</taxon>
    </lineage>
</organism>
<feature type="non-terminal residue" evidence="3">
    <location>
        <position position="1"/>
    </location>
</feature>
<accession>A0A1B6EUU9</accession>
<evidence type="ECO:0000256" key="2">
    <source>
        <dbReference type="SAM" id="MobiDB-lite"/>
    </source>
</evidence>
<evidence type="ECO:0000256" key="1">
    <source>
        <dbReference type="SAM" id="Coils"/>
    </source>
</evidence>
<evidence type="ECO:0000313" key="3">
    <source>
        <dbReference type="EMBL" id="JAS41775.1"/>
    </source>
</evidence>
<dbReference type="AlphaFoldDB" id="A0A1B6EUU9"/>
<feature type="non-terminal residue" evidence="3">
    <location>
        <position position="280"/>
    </location>
</feature>
<gene>
    <name evidence="3" type="ORF">g.45845</name>
</gene>